<dbReference type="EMBL" id="CP011545">
    <property type="protein sequence ID" value="AKK09062.1"/>
    <property type="molecule type" value="Genomic_DNA"/>
</dbReference>
<reference evidence="3" key="2">
    <citation type="submission" date="2015-05" db="EMBL/GenBank/DDBJ databases">
        <title>Complete genome sequence of Corynebacterium testudinoris DSM 44614, recovered from necrotic lesions in the mouth of a tortoise.</title>
        <authorList>
            <person name="Ruckert C."/>
            <person name="Albersmeier A."/>
            <person name="Winkler A."/>
            <person name="Tauch A."/>
        </authorList>
    </citation>
    <scope>NUCLEOTIDE SEQUENCE [LARGE SCALE GENOMIC DNA]</scope>
    <source>
        <strain evidence="3">DSM 44614</strain>
    </source>
</reference>
<dbReference type="Gene3D" id="1.10.260.40">
    <property type="entry name" value="lambda repressor-like DNA-binding domains"/>
    <property type="match status" value="1"/>
</dbReference>
<dbReference type="PANTHER" id="PTHR35010:SF2">
    <property type="entry name" value="BLL4672 PROTEIN"/>
    <property type="match status" value="1"/>
</dbReference>
<dbReference type="SUPFAM" id="SSF47413">
    <property type="entry name" value="lambda repressor-like DNA-binding domains"/>
    <property type="match status" value="1"/>
</dbReference>
<evidence type="ECO:0000259" key="1">
    <source>
        <dbReference type="PROSITE" id="PS50943"/>
    </source>
</evidence>
<proteinExistence type="predicted"/>
<keyword evidence="3" id="KW-1185">Reference proteome</keyword>
<feature type="domain" description="HTH cro/C1-type" evidence="1">
    <location>
        <begin position="39"/>
        <end position="90"/>
    </location>
</feature>
<dbReference type="InterPro" id="IPR010982">
    <property type="entry name" value="Lambda_DNA-bd_dom_sf"/>
</dbReference>
<dbReference type="Pfam" id="PF13560">
    <property type="entry name" value="HTH_31"/>
    <property type="match status" value="1"/>
</dbReference>
<name>A0A0G3HD10_9CORY</name>
<sequence length="288" mass="32318">MTNPARTHESRAEDLGEFLRSRRDRLTPDDVGVPSYGRRRVAGLRREELAQLAGVSVTYYTRLEQGQSQNASDSVIESLARALRLDADETAHLFTLARPGMVKTRPIPAKPERPAPGATKLLQAMESVPALILGRRNDILAWNRAGHLLLAGHLDVNAPNCEDDRPNQLKMLFLDPHTRELYRDWESEAALSVASLRYIAGQFPEDRRMYELIGELNVRSDDFARLWLQHTVQLCTSGVKRLHHPEVGDLDLDYEVLHLPDGDGQRILTHYAEPGSSAHSAVQLLLNS</sequence>
<dbReference type="AlphaFoldDB" id="A0A0G3HD10"/>
<dbReference type="Pfam" id="PF17765">
    <property type="entry name" value="MLTR_LBD"/>
    <property type="match status" value="1"/>
</dbReference>
<dbReference type="InterPro" id="IPR041413">
    <property type="entry name" value="MLTR_LBD"/>
</dbReference>
<evidence type="ECO:0000313" key="3">
    <source>
        <dbReference type="Proteomes" id="UP000035540"/>
    </source>
</evidence>
<dbReference type="STRING" id="136857.CTEST_08160"/>
<dbReference type="PROSITE" id="PS50943">
    <property type="entry name" value="HTH_CROC1"/>
    <property type="match status" value="1"/>
</dbReference>
<dbReference type="InterPro" id="IPR001387">
    <property type="entry name" value="Cro/C1-type_HTH"/>
</dbReference>
<dbReference type="CDD" id="cd00093">
    <property type="entry name" value="HTH_XRE"/>
    <property type="match status" value="1"/>
</dbReference>
<accession>A0A0G3HD10</accession>
<organism evidence="2 3">
    <name type="scientific">Corynebacterium testudinoris</name>
    <dbReference type="NCBI Taxonomy" id="136857"/>
    <lineage>
        <taxon>Bacteria</taxon>
        <taxon>Bacillati</taxon>
        <taxon>Actinomycetota</taxon>
        <taxon>Actinomycetes</taxon>
        <taxon>Mycobacteriales</taxon>
        <taxon>Corynebacteriaceae</taxon>
        <taxon>Corynebacterium</taxon>
    </lineage>
</organism>
<dbReference type="Gene3D" id="3.30.450.180">
    <property type="match status" value="1"/>
</dbReference>
<gene>
    <name evidence="2" type="ORF">CTEST_08160</name>
</gene>
<dbReference type="Proteomes" id="UP000035540">
    <property type="component" value="Chromosome"/>
</dbReference>
<dbReference type="GO" id="GO:0003677">
    <property type="term" value="F:DNA binding"/>
    <property type="evidence" value="ECO:0007669"/>
    <property type="project" value="InterPro"/>
</dbReference>
<reference evidence="2 3" key="1">
    <citation type="journal article" date="2015" name="Genome Announc.">
        <title>Complete Genome Sequence of the Type Strain Corynebacterium testudinoris DSM 44614, Recovered from Necrotic Lesions in the Mouth of a Tortoise.</title>
        <authorList>
            <person name="Ruckert C."/>
            <person name="Kriete M."/>
            <person name="Jaenicke S."/>
            <person name="Winkler A."/>
            <person name="Tauch A."/>
        </authorList>
    </citation>
    <scope>NUCLEOTIDE SEQUENCE [LARGE SCALE GENOMIC DNA]</scope>
    <source>
        <strain evidence="2 3">DSM 44614</strain>
    </source>
</reference>
<evidence type="ECO:0000313" key="2">
    <source>
        <dbReference type="EMBL" id="AKK09062.1"/>
    </source>
</evidence>
<dbReference type="SMART" id="SM00530">
    <property type="entry name" value="HTH_XRE"/>
    <property type="match status" value="1"/>
</dbReference>
<protein>
    <submittedName>
        <fullName evidence="2">DNA binding protein with helix-turn-helix domain</fullName>
    </submittedName>
</protein>
<dbReference type="KEGG" id="cted:CTEST_08160"/>
<dbReference type="PANTHER" id="PTHR35010">
    <property type="entry name" value="BLL4672 PROTEIN-RELATED"/>
    <property type="match status" value="1"/>
</dbReference>
<dbReference type="PATRIC" id="fig|136857.5.peg.1622"/>